<dbReference type="NCBIfam" id="TIGR00231">
    <property type="entry name" value="small_GTP"/>
    <property type="match status" value="1"/>
</dbReference>
<dbReference type="SUPFAM" id="SSF52540">
    <property type="entry name" value="P-loop containing nucleoside triphosphate hydrolases"/>
    <property type="match status" value="1"/>
</dbReference>
<evidence type="ECO:0000256" key="2">
    <source>
        <dbReference type="ARBA" id="ARBA00022741"/>
    </source>
</evidence>
<evidence type="ECO:0000313" key="6">
    <source>
        <dbReference type="Proteomes" id="UP000054097"/>
    </source>
</evidence>
<dbReference type="STRING" id="933852.A0A0C3BDK5"/>
<dbReference type="Gene3D" id="3.40.50.300">
    <property type="entry name" value="P-loop containing nucleotide triphosphate hydrolases"/>
    <property type="match status" value="1"/>
</dbReference>
<sequence>MSAPPQYKYLFKIALVGDCKVGKTTLLFRFIKGTFSVGYQPTIGIDFGSKYVEMDGTSIRVQIWDTSGQDRFRPITTAYFPGSGGIILVYDVANHSSYVNVARWLKDLRYHIKPGTPILLIGNKSDLCLGREVTTEEAQHFAAAEGLSFIEISALDGYNVESALRAILNDIYRVISGKHFQAPYLIQSPRGKAIDVTVISGANATGSRRCY</sequence>
<organism evidence="5 6">
    <name type="scientific">Serendipita vermifera MAFF 305830</name>
    <dbReference type="NCBI Taxonomy" id="933852"/>
    <lineage>
        <taxon>Eukaryota</taxon>
        <taxon>Fungi</taxon>
        <taxon>Dikarya</taxon>
        <taxon>Basidiomycota</taxon>
        <taxon>Agaricomycotina</taxon>
        <taxon>Agaricomycetes</taxon>
        <taxon>Sebacinales</taxon>
        <taxon>Serendipitaceae</taxon>
        <taxon>Serendipita</taxon>
    </lineage>
</organism>
<dbReference type="SMART" id="SM00173">
    <property type="entry name" value="RAS"/>
    <property type="match status" value="1"/>
</dbReference>
<comment type="similarity">
    <text evidence="1">Belongs to the small GTPase superfamily. Rab family.</text>
</comment>
<evidence type="ECO:0000256" key="3">
    <source>
        <dbReference type="ARBA" id="ARBA00023134"/>
    </source>
</evidence>
<dbReference type="PANTHER" id="PTHR47979">
    <property type="entry name" value="DRAB11-RELATED"/>
    <property type="match status" value="1"/>
</dbReference>
<dbReference type="FunFam" id="3.40.50.300:FF:001129">
    <property type="entry name" value="ras-related protein Rab-44 isoform X2"/>
    <property type="match status" value="1"/>
</dbReference>
<dbReference type="InterPro" id="IPR001806">
    <property type="entry name" value="Small_GTPase"/>
</dbReference>
<keyword evidence="6" id="KW-1185">Reference proteome</keyword>
<evidence type="ECO:0000256" key="1">
    <source>
        <dbReference type="ARBA" id="ARBA00006270"/>
    </source>
</evidence>
<keyword evidence="4" id="KW-0449">Lipoprotein</keyword>
<protein>
    <submittedName>
        <fullName evidence="5">Uncharacterized protein</fullName>
    </submittedName>
</protein>
<dbReference type="InterPro" id="IPR050209">
    <property type="entry name" value="Rab_GTPases_membrane_traffic"/>
</dbReference>
<proteinExistence type="inferred from homology"/>
<dbReference type="SMART" id="SM00176">
    <property type="entry name" value="RAN"/>
    <property type="match status" value="1"/>
</dbReference>
<dbReference type="GO" id="GO:0003924">
    <property type="term" value="F:GTPase activity"/>
    <property type="evidence" value="ECO:0007669"/>
    <property type="project" value="InterPro"/>
</dbReference>
<dbReference type="Proteomes" id="UP000054097">
    <property type="component" value="Unassembled WGS sequence"/>
</dbReference>
<evidence type="ECO:0000313" key="5">
    <source>
        <dbReference type="EMBL" id="KIM30199.1"/>
    </source>
</evidence>
<dbReference type="Pfam" id="PF00071">
    <property type="entry name" value="Ras"/>
    <property type="match status" value="1"/>
</dbReference>
<dbReference type="InterPro" id="IPR027417">
    <property type="entry name" value="P-loop_NTPase"/>
</dbReference>
<reference evidence="5 6" key="1">
    <citation type="submission" date="2014-04" db="EMBL/GenBank/DDBJ databases">
        <authorList>
            <consortium name="DOE Joint Genome Institute"/>
            <person name="Kuo A."/>
            <person name="Zuccaro A."/>
            <person name="Kohler A."/>
            <person name="Nagy L.G."/>
            <person name="Floudas D."/>
            <person name="Copeland A."/>
            <person name="Barry K.W."/>
            <person name="Cichocki N."/>
            <person name="Veneault-Fourrey C."/>
            <person name="LaButti K."/>
            <person name="Lindquist E.A."/>
            <person name="Lipzen A."/>
            <person name="Lundell T."/>
            <person name="Morin E."/>
            <person name="Murat C."/>
            <person name="Sun H."/>
            <person name="Tunlid A."/>
            <person name="Henrissat B."/>
            <person name="Grigoriev I.V."/>
            <person name="Hibbett D.S."/>
            <person name="Martin F."/>
            <person name="Nordberg H.P."/>
            <person name="Cantor M.N."/>
            <person name="Hua S.X."/>
        </authorList>
    </citation>
    <scope>NUCLEOTIDE SEQUENCE [LARGE SCALE GENOMIC DNA]</scope>
    <source>
        <strain evidence="5 6">MAFF 305830</strain>
    </source>
</reference>
<keyword evidence="3" id="KW-0342">GTP-binding</keyword>
<keyword evidence="2" id="KW-0547">Nucleotide-binding</keyword>
<dbReference type="HOGENOM" id="CLU_041217_10_1_1"/>
<dbReference type="OrthoDB" id="9989112at2759"/>
<dbReference type="PROSITE" id="PS51421">
    <property type="entry name" value="RAS"/>
    <property type="match status" value="1"/>
</dbReference>
<dbReference type="GO" id="GO:0005525">
    <property type="term" value="F:GTP binding"/>
    <property type="evidence" value="ECO:0007669"/>
    <property type="project" value="UniProtKB-KW"/>
</dbReference>
<gene>
    <name evidence="5" type="ORF">M408DRAFT_328274</name>
</gene>
<evidence type="ECO:0000256" key="4">
    <source>
        <dbReference type="ARBA" id="ARBA00023288"/>
    </source>
</evidence>
<dbReference type="EMBL" id="KN824285">
    <property type="protein sequence ID" value="KIM30199.1"/>
    <property type="molecule type" value="Genomic_DNA"/>
</dbReference>
<accession>A0A0C3BDK5</accession>
<dbReference type="SMART" id="SM00174">
    <property type="entry name" value="RHO"/>
    <property type="match status" value="1"/>
</dbReference>
<dbReference type="AlphaFoldDB" id="A0A0C3BDK5"/>
<dbReference type="PROSITE" id="PS51420">
    <property type="entry name" value="RHO"/>
    <property type="match status" value="1"/>
</dbReference>
<name>A0A0C3BDK5_SERVB</name>
<dbReference type="SMART" id="SM00175">
    <property type="entry name" value="RAB"/>
    <property type="match status" value="1"/>
</dbReference>
<dbReference type="InterPro" id="IPR005225">
    <property type="entry name" value="Small_GTP-bd"/>
</dbReference>
<reference evidence="6" key="2">
    <citation type="submission" date="2015-01" db="EMBL/GenBank/DDBJ databases">
        <title>Evolutionary Origins and Diversification of the Mycorrhizal Mutualists.</title>
        <authorList>
            <consortium name="DOE Joint Genome Institute"/>
            <consortium name="Mycorrhizal Genomics Consortium"/>
            <person name="Kohler A."/>
            <person name="Kuo A."/>
            <person name="Nagy L.G."/>
            <person name="Floudas D."/>
            <person name="Copeland A."/>
            <person name="Barry K.W."/>
            <person name="Cichocki N."/>
            <person name="Veneault-Fourrey C."/>
            <person name="LaButti K."/>
            <person name="Lindquist E.A."/>
            <person name="Lipzen A."/>
            <person name="Lundell T."/>
            <person name="Morin E."/>
            <person name="Murat C."/>
            <person name="Riley R."/>
            <person name="Ohm R."/>
            <person name="Sun H."/>
            <person name="Tunlid A."/>
            <person name="Henrissat B."/>
            <person name="Grigoriev I.V."/>
            <person name="Hibbett D.S."/>
            <person name="Martin F."/>
        </authorList>
    </citation>
    <scope>NUCLEOTIDE SEQUENCE [LARGE SCALE GENOMIC DNA]</scope>
    <source>
        <strain evidence="6">MAFF 305830</strain>
    </source>
</reference>
<dbReference type="PROSITE" id="PS51419">
    <property type="entry name" value="RAB"/>
    <property type="match status" value="1"/>
</dbReference>
<dbReference type="PRINTS" id="PR00449">
    <property type="entry name" value="RASTRNSFRMNG"/>
</dbReference>